<dbReference type="HOGENOM" id="CLU_078912_3_1_0"/>
<accession>F0SGD5</accession>
<evidence type="ECO:0000313" key="2">
    <source>
        <dbReference type="EMBL" id="ADY60534.1"/>
    </source>
</evidence>
<dbReference type="PANTHER" id="PTHR30272">
    <property type="entry name" value="3-HYDROXYACYL-[ACYL-CARRIER-PROTEIN] DEHYDRATASE"/>
    <property type="match status" value="1"/>
</dbReference>
<dbReference type="Pfam" id="PF07977">
    <property type="entry name" value="FabA"/>
    <property type="match status" value="1"/>
</dbReference>
<dbReference type="InterPro" id="IPR013114">
    <property type="entry name" value="FabA_FabZ"/>
</dbReference>
<dbReference type="RefSeq" id="WP_013629256.1">
    <property type="nucleotide sequence ID" value="NC_015174.1"/>
</dbReference>
<sequence length="167" mass="18955">MRFSLIDGIEEIVPDQSISAIKNLSRAEEYLADHFPGFPVMPGVMMLEALVQASAWLMRISTDFEYSTTLLNETKALRFKSFVAPGHKLQIKSNVFKTNDAIWTFKASGTVDGQEVVSARLLLKQFNLADQNDQWRDIDQRMIAHHKTIWNEMQLLSARDHGANASE</sequence>
<dbReference type="KEGG" id="pbs:Plabr_2935"/>
<dbReference type="PANTHER" id="PTHR30272:SF1">
    <property type="entry name" value="3-HYDROXYACYL-[ACYL-CARRIER-PROTEIN] DEHYDRATASE"/>
    <property type="match status" value="1"/>
</dbReference>
<reference evidence="3" key="1">
    <citation type="submission" date="2011-02" db="EMBL/GenBank/DDBJ databases">
        <title>The complete genome of Planctomyces brasiliensis DSM 5305.</title>
        <authorList>
            <person name="Lucas S."/>
            <person name="Copeland A."/>
            <person name="Lapidus A."/>
            <person name="Bruce D."/>
            <person name="Goodwin L."/>
            <person name="Pitluck S."/>
            <person name="Kyrpides N."/>
            <person name="Mavromatis K."/>
            <person name="Pagani I."/>
            <person name="Ivanova N."/>
            <person name="Ovchinnikova G."/>
            <person name="Lu M."/>
            <person name="Detter J.C."/>
            <person name="Han C."/>
            <person name="Land M."/>
            <person name="Hauser L."/>
            <person name="Markowitz V."/>
            <person name="Cheng J.-F."/>
            <person name="Hugenholtz P."/>
            <person name="Woyke T."/>
            <person name="Wu D."/>
            <person name="Tindall B."/>
            <person name="Pomrenke H.G."/>
            <person name="Brambilla E."/>
            <person name="Klenk H.-P."/>
            <person name="Eisen J.A."/>
        </authorList>
    </citation>
    <scope>NUCLEOTIDE SEQUENCE [LARGE SCALE GENOMIC DNA]</scope>
    <source>
        <strain evidence="3">ATCC 49424 / DSM 5305 / JCM 21570 / NBRC 103401 / IFAM 1448</strain>
    </source>
</reference>
<dbReference type="EMBL" id="CP002546">
    <property type="protein sequence ID" value="ADY60534.1"/>
    <property type="molecule type" value="Genomic_DNA"/>
</dbReference>
<gene>
    <name evidence="2" type="ordered locus">Plabr_2935</name>
</gene>
<name>F0SGD5_RUBBR</name>
<protein>
    <submittedName>
        <fullName evidence="2">Beta-hydroxyacyl-(Acyl-carrier-protein) dehydratase FabA/FabZ</fullName>
    </submittedName>
</protein>
<evidence type="ECO:0000313" key="3">
    <source>
        <dbReference type="Proteomes" id="UP000006860"/>
    </source>
</evidence>
<organism evidence="2 3">
    <name type="scientific">Rubinisphaera brasiliensis (strain ATCC 49424 / DSM 5305 / JCM 21570 / IAM 15109 / NBRC 103401 / IFAM 1448)</name>
    <name type="common">Planctomyces brasiliensis</name>
    <dbReference type="NCBI Taxonomy" id="756272"/>
    <lineage>
        <taxon>Bacteria</taxon>
        <taxon>Pseudomonadati</taxon>
        <taxon>Planctomycetota</taxon>
        <taxon>Planctomycetia</taxon>
        <taxon>Planctomycetales</taxon>
        <taxon>Planctomycetaceae</taxon>
        <taxon>Rubinisphaera</taxon>
    </lineage>
</organism>
<dbReference type="eggNOG" id="COG0764">
    <property type="taxonomic scope" value="Bacteria"/>
</dbReference>
<proteinExistence type="predicted"/>
<dbReference type="STRING" id="756272.Plabr_2935"/>
<dbReference type="Gene3D" id="3.10.129.10">
    <property type="entry name" value="Hotdog Thioesterase"/>
    <property type="match status" value="1"/>
</dbReference>
<dbReference type="InterPro" id="IPR029069">
    <property type="entry name" value="HotDog_dom_sf"/>
</dbReference>
<dbReference type="Proteomes" id="UP000006860">
    <property type="component" value="Chromosome"/>
</dbReference>
<dbReference type="AlphaFoldDB" id="F0SGD5"/>
<keyword evidence="1" id="KW-0456">Lyase</keyword>
<dbReference type="SUPFAM" id="SSF54637">
    <property type="entry name" value="Thioesterase/thiol ester dehydrase-isomerase"/>
    <property type="match status" value="1"/>
</dbReference>
<dbReference type="CDD" id="cd01288">
    <property type="entry name" value="FabZ"/>
    <property type="match status" value="1"/>
</dbReference>
<evidence type="ECO:0000256" key="1">
    <source>
        <dbReference type="ARBA" id="ARBA00023239"/>
    </source>
</evidence>
<keyword evidence="3" id="KW-1185">Reference proteome</keyword>
<dbReference type="GO" id="GO:0016829">
    <property type="term" value="F:lyase activity"/>
    <property type="evidence" value="ECO:0007669"/>
    <property type="project" value="UniProtKB-KW"/>
</dbReference>